<keyword evidence="2" id="KW-1185">Reference proteome</keyword>
<dbReference type="Proteomes" id="UP000501690">
    <property type="component" value="Linkage Group LG9"/>
</dbReference>
<proteinExistence type="predicted"/>
<reference evidence="1 2" key="1">
    <citation type="submission" date="2019-04" db="EMBL/GenBank/DDBJ databases">
        <title>An improved genome assembly and genetic linkage map for asparagus bean, Vigna unguiculata ssp. sesquipedialis.</title>
        <authorList>
            <person name="Xia Q."/>
            <person name="Zhang R."/>
            <person name="Dong Y."/>
        </authorList>
    </citation>
    <scope>NUCLEOTIDE SEQUENCE [LARGE SCALE GENOMIC DNA]</scope>
    <source>
        <tissue evidence="1">Leaf</tissue>
    </source>
</reference>
<dbReference type="EMBL" id="CP039353">
    <property type="protein sequence ID" value="QCE05232.1"/>
    <property type="molecule type" value="Genomic_DNA"/>
</dbReference>
<gene>
    <name evidence="1" type="ORF">DEO72_LG9g235</name>
</gene>
<organism evidence="1 2">
    <name type="scientific">Vigna unguiculata</name>
    <name type="common">Cowpea</name>
    <dbReference type="NCBI Taxonomy" id="3917"/>
    <lineage>
        <taxon>Eukaryota</taxon>
        <taxon>Viridiplantae</taxon>
        <taxon>Streptophyta</taxon>
        <taxon>Embryophyta</taxon>
        <taxon>Tracheophyta</taxon>
        <taxon>Spermatophyta</taxon>
        <taxon>Magnoliopsida</taxon>
        <taxon>eudicotyledons</taxon>
        <taxon>Gunneridae</taxon>
        <taxon>Pentapetalae</taxon>
        <taxon>rosids</taxon>
        <taxon>fabids</taxon>
        <taxon>Fabales</taxon>
        <taxon>Fabaceae</taxon>
        <taxon>Papilionoideae</taxon>
        <taxon>50 kb inversion clade</taxon>
        <taxon>NPAAA clade</taxon>
        <taxon>indigoferoid/millettioid clade</taxon>
        <taxon>Phaseoleae</taxon>
        <taxon>Vigna</taxon>
    </lineage>
</organism>
<accession>A0A4D6MX68</accession>
<evidence type="ECO:0000313" key="2">
    <source>
        <dbReference type="Proteomes" id="UP000501690"/>
    </source>
</evidence>
<evidence type="ECO:0000313" key="1">
    <source>
        <dbReference type="EMBL" id="QCE05232.1"/>
    </source>
</evidence>
<sequence>MQLETNYLHEEERGRSKRTMTLSIRYRDTSKRSDKLGMDPAFLVSHNEKSDNGFDRTEVVDDFVGTRVKSLEQEAVTVEKGIKVAKEIPKALLLSLLFP</sequence>
<name>A0A4D6MX68_VIGUN</name>
<dbReference type="AlphaFoldDB" id="A0A4D6MX68"/>
<protein>
    <submittedName>
        <fullName evidence="1">Uncharacterized protein</fullName>
    </submittedName>
</protein>